<evidence type="ECO:0000313" key="2">
    <source>
        <dbReference type="Proteomes" id="UP000502319"/>
    </source>
</evidence>
<name>A0A6H0X4E5_9CAUD</name>
<protein>
    <submittedName>
        <fullName evidence="1">Uncharacterized protein</fullName>
    </submittedName>
</protein>
<dbReference type="Proteomes" id="UP000502319">
    <property type="component" value="Segment"/>
</dbReference>
<keyword evidence="2" id="KW-1185">Reference proteome</keyword>
<accession>A0A6H0X4E5</accession>
<evidence type="ECO:0000313" key="1">
    <source>
        <dbReference type="EMBL" id="QIW88375.1"/>
    </source>
</evidence>
<organism evidence="1 2">
    <name type="scientific">Klebsiella phage KpS8</name>
    <dbReference type="NCBI Taxonomy" id="2847815"/>
    <lineage>
        <taxon>Viruses</taxon>
        <taxon>Duplodnaviria</taxon>
        <taxon>Heunggongvirae</taxon>
        <taxon>Uroviricota</taxon>
        <taxon>Caudoviricetes</taxon>
        <taxon>Vequintavirinae</taxon>
        <taxon>Mydovirus</taxon>
        <taxon>Mydovirus KpS8</taxon>
    </lineage>
</organism>
<sequence>MQMIRFLNMRSGKIYRWIENRVLVETTKGWRRVDHLRPADLACFPFMGIKK</sequence>
<proteinExistence type="predicted"/>
<gene>
    <name evidence="1" type="ORF">kps8_203</name>
</gene>
<reference evidence="1 2" key="1">
    <citation type="submission" date="2020-03" db="EMBL/GenBank/DDBJ databases">
        <title>Complete genome sequence of Klebsiella pneumoniae phage KpS8.</title>
        <authorList>
            <person name="Denisenko E."/>
            <person name="Kislichkina A."/>
            <person name="Verevkin V."/>
            <person name="Krasilnikova V."/>
            <person name="Volozhantsev N."/>
        </authorList>
    </citation>
    <scope>NUCLEOTIDE SEQUENCE [LARGE SCALE GENOMIC DNA]</scope>
</reference>
<dbReference type="EMBL" id="MT178275">
    <property type="protein sequence ID" value="QIW88375.1"/>
    <property type="molecule type" value="Genomic_DNA"/>
</dbReference>